<accession>A0AAU8B4A4</accession>
<evidence type="ECO:0000313" key="2">
    <source>
        <dbReference type="EMBL" id="XCD07131.1"/>
    </source>
</evidence>
<protein>
    <submittedName>
        <fullName evidence="2">Nonstructural protein</fullName>
    </submittedName>
</protein>
<dbReference type="EMBL" id="PP511577">
    <property type="protein sequence ID" value="XCD05569.1"/>
    <property type="molecule type" value="Genomic_DNA"/>
</dbReference>
<dbReference type="InterPro" id="IPR046781">
    <property type="entry name" value="Phage_ORF5"/>
</dbReference>
<organism evidence="2">
    <name type="scientific">Dulem virus 128</name>
    <dbReference type="NCBI Taxonomy" id="3145605"/>
    <lineage>
        <taxon>Viruses</taxon>
        <taxon>Monodnaviria</taxon>
        <taxon>Sangervirae</taxon>
        <taxon>Phixviricota</taxon>
        <taxon>Malgrandaviricetes</taxon>
        <taxon>Petitvirales</taxon>
        <taxon>Microviridae</taxon>
        <taxon>Microvirus</taxon>
    </lineage>
</organism>
<evidence type="ECO:0000313" key="1">
    <source>
        <dbReference type="EMBL" id="XCD05569.1"/>
    </source>
</evidence>
<dbReference type="EMBL" id="PP511755">
    <property type="protein sequence ID" value="XCD07131.1"/>
    <property type="molecule type" value="Genomic_DNA"/>
</dbReference>
<proteinExistence type="predicted"/>
<sequence>MKYGIYTVRDFKVGFMSPVADSNDASAMRGFEHSVLHSDINFITSHPEDYALFKIGEYDSDSGVITPIFPIVELLTATQVVDAATARFNAMEGSEKKCK</sequence>
<name>A0AAU8B4A4_9VIRU</name>
<reference evidence="2" key="1">
    <citation type="submission" date="2024-03" db="EMBL/GenBank/DDBJ databases">
        <title>Diverse circular DNA viruses in blood, oral, and fecal samples of captive lemurs.</title>
        <authorList>
            <person name="Paietta E.N."/>
            <person name="Kraberger S."/>
            <person name="Lund M.C."/>
            <person name="Custer J.M."/>
            <person name="Vargas K.M."/>
            <person name="Ehmke E.E."/>
            <person name="Yoder A.D."/>
            <person name="Varsani A."/>
        </authorList>
    </citation>
    <scope>NUCLEOTIDE SEQUENCE</scope>
    <source>
        <strain evidence="1">Duke_24FS_106</strain>
        <strain evidence="2">Duke_26_85</strain>
    </source>
</reference>
<dbReference type="Pfam" id="PF20577">
    <property type="entry name" value="Phage_ORF5"/>
    <property type="match status" value="1"/>
</dbReference>